<dbReference type="InterPro" id="IPR046966">
    <property type="entry name" value="Glucoamylase_active_site"/>
</dbReference>
<dbReference type="PATRIC" id="fig|1618638.3.peg.718"/>
<gene>
    <name evidence="3" type="ORF">US91_C0006G0021</name>
</gene>
<dbReference type="PROSITE" id="PS00820">
    <property type="entry name" value="GLUCOAMYLASE"/>
    <property type="match status" value="1"/>
</dbReference>
<comment type="caution">
    <text evidence="3">The sequence shown here is derived from an EMBL/GenBank/DDBJ whole genome shotgun (WGS) entry which is preliminary data.</text>
</comment>
<sequence length="433" mass="49021">MRQIADFHIHSKYSRACSRDLTLVNIDAMCRRKGVDIIGTGDFTYPAWFKSIQEELQKISPTPSPSPSLGRENLSDGELYVLRNAVDDKIKFILTSEVALIYKKNNKCRRVHMVIHAPNIEAVAELNKQLDKNYNIRSDGRPILGMSIEKLCEICFAIHPKFLIYPAHIWTPWFAIFGSKSGFDSWEEAFGEYADKIFAYETGLSSDPEMNWRVSGLDKFTLLSNSDAHSLSNIAREANVFELARIDYNEIYNVITKNDTQKSFLDYTIEFYPEEGMYHFDGHRDCGFSSSGDETKRLKCICPKCKKPLILGVDYRVSELADNQQGRKSKGSNGFKKVVGLEKIIAEALNIKNRNSKKVQSIYNEMINTLGSELKILIDLPIAEIQSAALPSIALGIERARSGNLIIQPGFDGQYGVVKIFSEEEKVVQKKML</sequence>
<organism evidence="3 4">
    <name type="scientific">Candidatus Falkowbacteria bacterium GW2011_GWE1_38_31</name>
    <dbReference type="NCBI Taxonomy" id="1618638"/>
    <lineage>
        <taxon>Bacteria</taxon>
        <taxon>Candidatus Falkowiibacteriota</taxon>
    </lineage>
</organism>
<dbReference type="SUPFAM" id="SSF89550">
    <property type="entry name" value="PHP domain-like"/>
    <property type="match status" value="1"/>
</dbReference>
<proteinExistence type="predicted"/>
<reference evidence="3 4" key="1">
    <citation type="journal article" date="2015" name="Nature">
        <title>rRNA introns, odd ribosomes, and small enigmatic genomes across a large radiation of phyla.</title>
        <authorList>
            <person name="Brown C.T."/>
            <person name="Hug L.A."/>
            <person name="Thomas B.C."/>
            <person name="Sharon I."/>
            <person name="Castelle C.J."/>
            <person name="Singh A."/>
            <person name="Wilkins M.J."/>
            <person name="Williams K.H."/>
            <person name="Banfield J.F."/>
        </authorList>
    </citation>
    <scope>NUCLEOTIDE SEQUENCE [LARGE SCALE GENOMIC DNA]</scope>
</reference>
<evidence type="ECO:0000256" key="2">
    <source>
        <dbReference type="ARBA" id="ARBA00023295"/>
    </source>
</evidence>
<dbReference type="InterPro" id="IPR016195">
    <property type="entry name" value="Pol/histidinol_Pase-like"/>
</dbReference>
<dbReference type="AlphaFoldDB" id="A0A0G0M950"/>
<protein>
    <submittedName>
        <fullName evidence="3">PHP domain protein</fullName>
    </submittedName>
</protein>
<name>A0A0G0M950_9BACT</name>
<accession>A0A0G0M950</accession>
<dbReference type="Gene3D" id="3.20.20.140">
    <property type="entry name" value="Metal-dependent hydrolases"/>
    <property type="match status" value="1"/>
</dbReference>
<evidence type="ECO:0000256" key="1">
    <source>
        <dbReference type="ARBA" id="ARBA00022801"/>
    </source>
</evidence>
<dbReference type="EMBL" id="LBUU01000006">
    <property type="protein sequence ID" value="KKQ70184.1"/>
    <property type="molecule type" value="Genomic_DNA"/>
</dbReference>
<dbReference type="PANTHER" id="PTHR40084:SF1">
    <property type="entry name" value="PHOSPHOTRANSFERASE"/>
    <property type="match status" value="1"/>
</dbReference>
<dbReference type="Proteomes" id="UP000034022">
    <property type="component" value="Unassembled WGS sequence"/>
</dbReference>
<keyword evidence="2" id="KW-0326">Glycosidase</keyword>
<evidence type="ECO:0000313" key="4">
    <source>
        <dbReference type="Proteomes" id="UP000034022"/>
    </source>
</evidence>
<dbReference type="CDD" id="cd19067">
    <property type="entry name" value="PfuEndoQ-like"/>
    <property type="match status" value="1"/>
</dbReference>
<dbReference type="PANTHER" id="PTHR40084">
    <property type="entry name" value="PHOSPHOHYDROLASE, PHP FAMILY"/>
    <property type="match status" value="1"/>
</dbReference>
<keyword evidence="1" id="KW-0378">Hydrolase</keyword>
<evidence type="ECO:0000313" key="3">
    <source>
        <dbReference type="EMBL" id="KKQ70184.1"/>
    </source>
</evidence>
<dbReference type="GO" id="GO:0016798">
    <property type="term" value="F:hydrolase activity, acting on glycosyl bonds"/>
    <property type="evidence" value="ECO:0007669"/>
    <property type="project" value="UniProtKB-KW"/>
</dbReference>